<proteinExistence type="predicted"/>
<sequence>MNNLDPDGSDLHGESAMNSETIRNRKDLNIAFARMEKLWGAEPGSSDGNELENLAVLIEQYEKEHYPMPTEKNDIRTNDQ</sequence>
<organism evidence="2 3">
    <name type="scientific">Pseudomonas fluorescens (strain Pf0-1)</name>
    <dbReference type="NCBI Taxonomy" id="205922"/>
    <lineage>
        <taxon>Bacteria</taxon>
        <taxon>Pseudomonadati</taxon>
        <taxon>Pseudomonadota</taxon>
        <taxon>Gammaproteobacteria</taxon>
        <taxon>Pseudomonadales</taxon>
        <taxon>Pseudomonadaceae</taxon>
        <taxon>Pseudomonas</taxon>
    </lineage>
</organism>
<dbReference type="KEGG" id="pfo:Pfl01_1331"/>
<name>Q3KGN2_PSEPF</name>
<gene>
    <name evidence="2" type="ordered locus">Pfl01_1331</name>
</gene>
<accession>Q3KGN2</accession>
<evidence type="ECO:0000313" key="3">
    <source>
        <dbReference type="Proteomes" id="UP000002704"/>
    </source>
</evidence>
<feature type="region of interest" description="Disordered" evidence="1">
    <location>
        <begin position="1"/>
        <end position="24"/>
    </location>
</feature>
<dbReference type="EMBL" id="CP000094">
    <property type="protein sequence ID" value="ABA73074.1"/>
    <property type="molecule type" value="Genomic_DNA"/>
</dbReference>
<dbReference type="Proteomes" id="UP000002704">
    <property type="component" value="Chromosome"/>
</dbReference>
<dbReference type="AlphaFoldDB" id="Q3KGN2"/>
<dbReference type="eggNOG" id="COG5499">
    <property type="taxonomic scope" value="Bacteria"/>
</dbReference>
<reference evidence="2 3" key="1">
    <citation type="journal article" date="2009" name="Genome Biol.">
        <title>Genomic and genetic analyses of diversity and plant interactions of Pseudomonas fluorescens.</title>
        <authorList>
            <person name="Silby M.W."/>
            <person name="Cerdeno-Tarraga A.M."/>
            <person name="Vernikos G.S."/>
            <person name="Giddens S.R."/>
            <person name="Jackson R.W."/>
            <person name="Preston G.M."/>
            <person name="Zhang X.X."/>
            <person name="Moon C.D."/>
            <person name="Gehrig S.M."/>
            <person name="Godfrey S.A."/>
            <person name="Knight C.G."/>
            <person name="Malone J.G."/>
            <person name="Robinson Z."/>
            <person name="Spiers A.J."/>
            <person name="Harris S."/>
            <person name="Challis G.L."/>
            <person name="Yaxley A.M."/>
            <person name="Harris D."/>
            <person name="Seeger K."/>
            <person name="Murphy L."/>
            <person name="Rutter S."/>
            <person name="Squares R."/>
            <person name="Quail M.A."/>
            <person name="Saunders E."/>
            <person name="Mavromatis K."/>
            <person name="Brettin T.S."/>
            <person name="Bentley S.D."/>
            <person name="Hothersall J."/>
            <person name="Stephens E."/>
            <person name="Thomas C.M."/>
            <person name="Parkhill J."/>
            <person name="Levy S.B."/>
            <person name="Rainey P.B."/>
            <person name="Thomson N.R."/>
        </authorList>
    </citation>
    <scope>NUCLEOTIDE SEQUENCE [LARGE SCALE GENOMIC DNA]</scope>
    <source>
        <strain evidence="2 3">Pf0-1</strain>
    </source>
</reference>
<evidence type="ECO:0000256" key="1">
    <source>
        <dbReference type="SAM" id="MobiDB-lite"/>
    </source>
</evidence>
<evidence type="ECO:0000313" key="2">
    <source>
        <dbReference type="EMBL" id="ABA73074.1"/>
    </source>
</evidence>
<protein>
    <recommendedName>
        <fullName evidence="4">Transcriptional regulator</fullName>
    </recommendedName>
</protein>
<dbReference type="HOGENOM" id="CLU_2587062_0_0_6"/>
<evidence type="ECO:0008006" key="4">
    <source>
        <dbReference type="Google" id="ProtNLM"/>
    </source>
</evidence>